<feature type="transmembrane region" description="Helical" evidence="6">
    <location>
        <begin position="415"/>
        <end position="437"/>
    </location>
</feature>
<evidence type="ECO:0000256" key="2">
    <source>
        <dbReference type="ARBA" id="ARBA00022692"/>
    </source>
</evidence>
<dbReference type="Proteomes" id="UP000694888">
    <property type="component" value="Unplaced"/>
</dbReference>
<organism evidence="8 9">
    <name type="scientific">Aplysia californica</name>
    <name type="common">California sea hare</name>
    <dbReference type="NCBI Taxonomy" id="6500"/>
    <lineage>
        <taxon>Eukaryota</taxon>
        <taxon>Metazoa</taxon>
        <taxon>Spiralia</taxon>
        <taxon>Lophotrochozoa</taxon>
        <taxon>Mollusca</taxon>
        <taxon>Gastropoda</taxon>
        <taxon>Heterobranchia</taxon>
        <taxon>Euthyneura</taxon>
        <taxon>Tectipleura</taxon>
        <taxon>Aplysiida</taxon>
        <taxon>Aplysioidea</taxon>
        <taxon>Aplysiidae</taxon>
        <taxon>Aplysia</taxon>
    </lineage>
</organism>
<feature type="transmembrane region" description="Helical" evidence="6">
    <location>
        <begin position="301"/>
        <end position="319"/>
    </location>
</feature>
<evidence type="ECO:0000313" key="9">
    <source>
        <dbReference type="RefSeq" id="XP_005098671.1"/>
    </source>
</evidence>
<comment type="subcellular location">
    <subcellularLocation>
        <location evidence="1">Membrane</location>
        <topology evidence="1">Multi-pass membrane protein</topology>
    </subcellularLocation>
</comment>
<evidence type="ECO:0000256" key="6">
    <source>
        <dbReference type="SAM" id="Phobius"/>
    </source>
</evidence>
<feature type="transmembrane region" description="Helical" evidence="6">
    <location>
        <begin position="270"/>
        <end position="289"/>
    </location>
</feature>
<reference evidence="9" key="1">
    <citation type="submission" date="2025-08" db="UniProtKB">
        <authorList>
            <consortium name="RefSeq"/>
        </authorList>
    </citation>
    <scope>IDENTIFICATION</scope>
</reference>
<feature type="transmembrane region" description="Helical" evidence="6">
    <location>
        <begin position="326"/>
        <end position="348"/>
    </location>
</feature>
<dbReference type="PANTHER" id="PTHR24064">
    <property type="entry name" value="SOLUTE CARRIER FAMILY 22 MEMBER"/>
    <property type="match status" value="1"/>
</dbReference>
<dbReference type="Pfam" id="PF07690">
    <property type="entry name" value="MFS_1"/>
    <property type="match status" value="1"/>
</dbReference>
<dbReference type="SUPFAM" id="SSF103473">
    <property type="entry name" value="MFS general substrate transporter"/>
    <property type="match status" value="1"/>
</dbReference>
<gene>
    <name evidence="9" type="primary">LOC101860017</name>
</gene>
<feature type="transmembrane region" description="Helical" evidence="6">
    <location>
        <begin position="354"/>
        <end position="377"/>
    </location>
</feature>
<dbReference type="Gene3D" id="1.20.1250.20">
    <property type="entry name" value="MFS general substrate transporter like domains"/>
    <property type="match status" value="1"/>
</dbReference>
<evidence type="ECO:0000256" key="5">
    <source>
        <dbReference type="SAM" id="MobiDB-lite"/>
    </source>
</evidence>
<feature type="transmembrane region" description="Helical" evidence="6">
    <location>
        <begin position="43"/>
        <end position="66"/>
    </location>
</feature>
<feature type="transmembrane region" description="Helical" evidence="6">
    <location>
        <begin position="102"/>
        <end position="124"/>
    </location>
</feature>
<evidence type="ECO:0000256" key="1">
    <source>
        <dbReference type="ARBA" id="ARBA00004141"/>
    </source>
</evidence>
<accession>A0ABM0JPS2</accession>
<feature type="region of interest" description="Disordered" evidence="5">
    <location>
        <begin position="220"/>
        <end position="247"/>
    </location>
</feature>
<feature type="transmembrane region" description="Helical" evidence="6">
    <location>
        <begin position="12"/>
        <end position="31"/>
    </location>
</feature>
<dbReference type="InterPro" id="IPR011701">
    <property type="entry name" value="MFS"/>
</dbReference>
<evidence type="ECO:0000256" key="4">
    <source>
        <dbReference type="ARBA" id="ARBA00023136"/>
    </source>
</evidence>
<name>A0ABM0JPS2_APLCA</name>
<dbReference type="PROSITE" id="PS50850">
    <property type="entry name" value="MFS"/>
    <property type="match status" value="1"/>
</dbReference>
<keyword evidence="3 6" id="KW-1133">Transmembrane helix</keyword>
<dbReference type="InterPro" id="IPR020846">
    <property type="entry name" value="MFS_dom"/>
</dbReference>
<feature type="transmembrane region" description="Helical" evidence="6">
    <location>
        <begin position="72"/>
        <end position="90"/>
    </location>
</feature>
<evidence type="ECO:0000313" key="8">
    <source>
        <dbReference type="Proteomes" id="UP000694888"/>
    </source>
</evidence>
<sequence length="482" mass="53983">MEFDLICDREFLFGLTQTLMSVGNVLGAFVFPYLTDRYGRKPTVIVCTVGAMGSALGLACSLNYAMFASFKVCAGIFVQGLGGACGLAMLEYLATRHRSKGYACAASCNWTFGMLTLVPVAYLLRNNSWRTIEFTFVAFFAHILLSVFIMDETLRWLVANNKYEKIKRVVKRASRWNKRNFVTVMKALYKGKHEESDDKTNTKLDVFTINGLDLNRRRSSSVNGRVLSPSDENSTSQKNGPVEIKKEETSSERLSVWSLFTHPRLRYNTVYMFFTWFVNSISYLGLTLMSSTLSGDLYSSFTINALVEIPQAVFLYFYFDRLGRRLCFFLFSVIAGLTLIATAAVYALAPDQHILITVLSVVGKFGVSGAFNAIYLYTPELFPTNVRNTALGIAYIGARTGGMLAPYTKLLYKRIVYAPGLIFGLGNLLVTIGVYFLPETTNIQLPQNLQEMDVMWSGKPKPVEHVVVNDNAGFQNEEELKS</sequence>
<dbReference type="RefSeq" id="XP_005098671.1">
    <property type="nucleotide sequence ID" value="XM_005098614.1"/>
</dbReference>
<dbReference type="GeneID" id="101860017"/>
<evidence type="ECO:0000256" key="3">
    <source>
        <dbReference type="ARBA" id="ARBA00022989"/>
    </source>
</evidence>
<keyword evidence="2 6" id="KW-0812">Transmembrane</keyword>
<feature type="domain" description="Major facilitator superfamily (MFS) profile" evidence="7">
    <location>
        <begin position="1"/>
        <end position="442"/>
    </location>
</feature>
<feature type="compositionally biased region" description="Polar residues" evidence="5">
    <location>
        <begin position="230"/>
        <end position="239"/>
    </location>
</feature>
<keyword evidence="4 6" id="KW-0472">Membrane</keyword>
<keyword evidence="8" id="KW-1185">Reference proteome</keyword>
<proteinExistence type="predicted"/>
<dbReference type="InterPro" id="IPR036259">
    <property type="entry name" value="MFS_trans_sf"/>
</dbReference>
<evidence type="ECO:0000259" key="7">
    <source>
        <dbReference type="PROSITE" id="PS50850"/>
    </source>
</evidence>
<feature type="transmembrane region" description="Helical" evidence="6">
    <location>
        <begin position="136"/>
        <end position="158"/>
    </location>
</feature>
<protein>
    <submittedName>
        <fullName evidence="9">Solute carrier family 22 member 6-like</fullName>
    </submittedName>
</protein>